<feature type="region of interest" description="Disordered" evidence="10">
    <location>
        <begin position="394"/>
        <end position="415"/>
    </location>
</feature>
<dbReference type="KEGG" id="cre:CHLRE_03g211073v5"/>
<keyword evidence="7 9" id="KW-0904">Protein phosphatase</keyword>
<dbReference type="FunCoup" id="A0A2K3DZX3">
    <property type="interactions" value="142"/>
</dbReference>
<evidence type="ECO:0000256" key="5">
    <source>
        <dbReference type="ARBA" id="ARBA00022801"/>
    </source>
</evidence>
<dbReference type="GO" id="GO:0004722">
    <property type="term" value="F:protein serine/threonine phosphatase activity"/>
    <property type="evidence" value="ECO:0000318"/>
    <property type="project" value="GO_Central"/>
</dbReference>
<keyword evidence="8" id="KW-0464">Manganese</keyword>
<dbReference type="OMA" id="HDIATET"/>
<dbReference type="SMART" id="SM00331">
    <property type="entry name" value="PP2C_SIG"/>
    <property type="match status" value="1"/>
</dbReference>
<comment type="similarity">
    <text evidence="9">Belongs to the PP2C family.</text>
</comment>
<feature type="compositionally biased region" description="Gly residues" evidence="10">
    <location>
        <begin position="235"/>
        <end position="250"/>
    </location>
</feature>
<dbReference type="InterPro" id="IPR036457">
    <property type="entry name" value="PPM-type-like_dom_sf"/>
</dbReference>
<dbReference type="Gene3D" id="3.60.40.10">
    <property type="entry name" value="PPM-type phosphatase domain"/>
    <property type="match status" value="1"/>
</dbReference>
<dbReference type="PANTHER" id="PTHR47992">
    <property type="entry name" value="PROTEIN PHOSPHATASE"/>
    <property type="match status" value="1"/>
</dbReference>
<protein>
    <recommendedName>
        <fullName evidence="3">protein-serine/threonine phosphatase</fullName>
        <ecNumber evidence="3">3.1.3.16</ecNumber>
    </recommendedName>
</protein>
<evidence type="ECO:0000313" key="12">
    <source>
        <dbReference type="EMBL" id="PNW86071.1"/>
    </source>
</evidence>
<accession>A0A2K3DZX3</accession>
<dbReference type="SMART" id="SM00332">
    <property type="entry name" value="PP2Cc"/>
    <property type="match status" value="1"/>
</dbReference>
<dbReference type="InterPro" id="IPR001932">
    <property type="entry name" value="PPM-type_phosphatase-like_dom"/>
</dbReference>
<gene>
    <name evidence="12" type="ORF">CHLRE_03g211073v5</name>
</gene>
<evidence type="ECO:0000256" key="6">
    <source>
        <dbReference type="ARBA" id="ARBA00022842"/>
    </source>
</evidence>
<dbReference type="SUPFAM" id="SSF81606">
    <property type="entry name" value="PP2C-like"/>
    <property type="match status" value="1"/>
</dbReference>
<dbReference type="Proteomes" id="UP000006906">
    <property type="component" value="Chromosome 3"/>
</dbReference>
<feature type="compositionally biased region" description="Low complexity" evidence="10">
    <location>
        <begin position="396"/>
        <end position="407"/>
    </location>
</feature>
<dbReference type="RefSeq" id="XP_042926706.1">
    <property type="nucleotide sequence ID" value="XM_043061577.1"/>
</dbReference>
<proteinExistence type="inferred from homology"/>
<evidence type="ECO:0000256" key="7">
    <source>
        <dbReference type="ARBA" id="ARBA00022912"/>
    </source>
</evidence>
<dbReference type="GO" id="GO:0046872">
    <property type="term" value="F:metal ion binding"/>
    <property type="evidence" value="ECO:0007669"/>
    <property type="project" value="UniProtKB-KW"/>
</dbReference>
<dbReference type="PROSITE" id="PS01032">
    <property type="entry name" value="PPM_1"/>
    <property type="match status" value="1"/>
</dbReference>
<dbReference type="GeneID" id="5724961"/>
<dbReference type="OrthoDB" id="10264738at2759"/>
<evidence type="ECO:0000256" key="3">
    <source>
        <dbReference type="ARBA" id="ARBA00013081"/>
    </source>
</evidence>
<evidence type="ECO:0000256" key="10">
    <source>
        <dbReference type="SAM" id="MobiDB-lite"/>
    </source>
</evidence>
<evidence type="ECO:0000256" key="9">
    <source>
        <dbReference type="RuleBase" id="RU003465"/>
    </source>
</evidence>
<feature type="region of interest" description="Disordered" evidence="10">
    <location>
        <begin position="220"/>
        <end position="260"/>
    </location>
</feature>
<dbReference type="EMBL" id="CM008964">
    <property type="protein sequence ID" value="PNW86071.1"/>
    <property type="molecule type" value="Genomic_DNA"/>
</dbReference>
<dbReference type="GO" id="GO:0007165">
    <property type="term" value="P:signal transduction"/>
    <property type="evidence" value="ECO:0000318"/>
    <property type="project" value="GO_Central"/>
</dbReference>
<evidence type="ECO:0000256" key="1">
    <source>
        <dbReference type="ARBA" id="ARBA00001936"/>
    </source>
</evidence>
<dbReference type="InterPro" id="IPR000222">
    <property type="entry name" value="PP2C_BS"/>
</dbReference>
<dbReference type="AlphaFoldDB" id="A0A2K3DZX3"/>
<keyword evidence="5 9" id="KW-0378">Hydrolase</keyword>
<evidence type="ECO:0000256" key="8">
    <source>
        <dbReference type="ARBA" id="ARBA00023211"/>
    </source>
</evidence>
<keyword evidence="6" id="KW-0460">Magnesium</keyword>
<dbReference type="CDD" id="cd00143">
    <property type="entry name" value="PP2Cc"/>
    <property type="match status" value="1"/>
</dbReference>
<dbReference type="PROSITE" id="PS51746">
    <property type="entry name" value="PPM_2"/>
    <property type="match status" value="1"/>
</dbReference>
<dbReference type="SMR" id="A0A2K3DZX3"/>
<comment type="cofactor">
    <cofactor evidence="1">
        <name>Mn(2+)</name>
        <dbReference type="ChEBI" id="CHEBI:29035"/>
    </cofactor>
</comment>
<feature type="compositionally biased region" description="Low complexity" evidence="10">
    <location>
        <begin position="222"/>
        <end position="234"/>
    </location>
</feature>
<evidence type="ECO:0000256" key="4">
    <source>
        <dbReference type="ARBA" id="ARBA00022723"/>
    </source>
</evidence>
<evidence type="ECO:0000313" key="13">
    <source>
        <dbReference type="Proteomes" id="UP000006906"/>
    </source>
</evidence>
<dbReference type="InParanoid" id="A0A2K3DZX3"/>
<feature type="domain" description="PPM-type phosphatase" evidence="11">
    <location>
        <begin position="265"/>
        <end position="638"/>
    </location>
</feature>
<dbReference type="EC" id="3.1.3.16" evidence="3"/>
<reference evidence="12 13" key="1">
    <citation type="journal article" date="2007" name="Science">
        <title>The Chlamydomonas genome reveals the evolution of key animal and plant functions.</title>
        <authorList>
            <person name="Merchant S.S."/>
            <person name="Prochnik S.E."/>
            <person name="Vallon O."/>
            <person name="Harris E.H."/>
            <person name="Karpowicz S.J."/>
            <person name="Witman G.B."/>
            <person name="Terry A."/>
            <person name="Salamov A."/>
            <person name="Fritz-Laylin L.K."/>
            <person name="Marechal-Drouard L."/>
            <person name="Marshall W.F."/>
            <person name="Qu L.H."/>
            <person name="Nelson D.R."/>
            <person name="Sanderfoot A.A."/>
            <person name="Spalding M.H."/>
            <person name="Kapitonov V.V."/>
            <person name="Ren Q."/>
            <person name="Ferris P."/>
            <person name="Lindquist E."/>
            <person name="Shapiro H."/>
            <person name="Lucas S.M."/>
            <person name="Grimwood J."/>
            <person name="Schmutz J."/>
            <person name="Cardol P."/>
            <person name="Cerutti H."/>
            <person name="Chanfreau G."/>
            <person name="Chen C.L."/>
            <person name="Cognat V."/>
            <person name="Croft M.T."/>
            <person name="Dent R."/>
            <person name="Dutcher S."/>
            <person name="Fernandez E."/>
            <person name="Fukuzawa H."/>
            <person name="Gonzalez-Ballester D."/>
            <person name="Gonzalez-Halphen D."/>
            <person name="Hallmann A."/>
            <person name="Hanikenne M."/>
            <person name="Hippler M."/>
            <person name="Inwood W."/>
            <person name="Jabbari K."/>
            <person name="Kalanon M."/>
            <person name="Kuras R."/>
            <person name="Lefebvre P.A."/>
            <person name="Lemaire S.D."/>
            <person name="Lobanov A.V."/>
            <person name="Lohr M."/>
            <person name="Manuell A."/>
            <person name="Meier I."/>
            <person name="Mets L."/>
            <person name="Mittag M."/>
            <person name="Mittelmeier T."/>
            <person name="Moroney J.V."/>
            <person name="Moseley J."/>
            <person name="Napoli C."/>
            <person name="Nedelcu A.M."/>
            <person name="Niyogi K."/>
            <person name="Novoselov S.V."/>
            <person name="Paulsen I.T."/>
            <person name="Pazour G."/>
            <person name="Purton S."/>
            <person name="Ral J.P."/>
            <person name="Riano-Pachon D.M."/>
            <person name="Riekhof W."/>
            <person name="Rymarquis L."/>
            <person name="Schroda M."/>
            <person name="Stern D."/>
            <person name="Umen J."/>
            <person name="Willows R."/>
            <person name="Wilson N."/>
            <person name="Zimmer S.L."/>
            <person name="Allmer J."/>
            <person name="Balk J."/>
            <person name="Bisova K."/>
            <person name="Chen C.J."/>
            <person name="Elias M."/>
            <person name="Gendler K."/>
            <person name="Hauser C."/>
            <person name="Lamb M.R."/>
            <person name="Ledford H."/>
            <person name="Long J.C."/>
            <person name="Minagawa J."/>
            <person name="Page M.D."/>
            <person name="Pan J."/>
            <person name="Pootakham W."/>
            <person name="Roje S."/>
            <person name="Rose A."/>
            <person name="Stahlberg E."/>
            <person name="Terauchi A.M."/>
            <person name="Yang P."/>
            <person name="Ball S."/>
            <person name="Bowler C."/>
            <person name="Dieckmann C.L."/>
            <person name="Gladyshev V.N."/>
            <person name="Green P."/>
            <person name="Jorgensen R."/>
            <person name="Mayfield S."/>
            <person name="Mueller-Roeber B."/>
            <person name="Rajamani S."/>
            <person name="Sayre R.T."/>
            <person name="Brokstein P."/>
            <person name="Dubchak I."/>
            <person name="Goodstein D."/>
            <person name="Hornick L."/>
            <person name="Huang Y.W."/>
            <person name="Jhaveri J."/>
            <person name="Luo Y."/>
            <person name="Martinez D."/>
            <person name="Ngau W.C."/>
            <person name="Otillar B."/>
            <person name="Poliakov A."/>
            <person name="Porter A."/>
            <person name="Szajkowski L."/>
            <person name="Werner G."/>
            <person name="Zhou K."/>
            <person name="Grigoriev I.V."/>
            <person name="Rokhsar D.S."/>
            <person name="Grossman A.R."/>
        </authorList>
    </citation>
    <scope>NUCLEOTIDE SEQUENCE [LARGE SCALE GENOMIC DNA]</scope>
    <source>
        <strain evidence="13">CC-503</strain>
    </source>
</reference>
<comment type="cofactor">
    <cofactor evidence="2">
        <name>Mg(2+)</name>
        <dbReference type="ChEBI" id="CHEBI:18420"/>
    </cofactor>
</comment>
<sequence>MSASPDDGASFRLKRSLTLDPSGLTATESGLQLLQVCCSCPQTAGDKQSTEPCVSCATARSASPPPTPFVAPSAVNQDVVSAFEAAHKLAVAPGDSVFRNQDTIIETSSSEDACASSQTPAAQRISGTLSTPAHAGALAVAAGNGDVNIVGREANLQRQSSACLGATGSCPAHGVKAVCGKRNKMEDMYAVQPNFFDIPLSPTADDLQDKLPTRIAIQLETSAESPSSSAPLSPNGGGGGSGAAAGGGAQQPGAAAAEGDQSVTSYGTASDAVGMCDTLHFFGVYDGHGGCQAAEHCARRLHHHLSRSLAAACGCLVTDGNQLLQATEPDSSQVDWSISSSLMQSVAKFACLNLNGGSQDPVAAAASAAAAAAHVSTSPPVPPSERPVRRPLLAKSSVDSDSSASSAPDEHALYPLPETEADAMFDADSSGSSGSDRSDGVSVTVLLEEALKEAFLKTDAEFANDGCAAMVGSTALVALVGTRKVWLANCGDSRAVLCRNGKAIQLTDDHKPEREDEAERVEKAGGQVLFWNGHRVMGVLAMSRAIGDHGLRPYIIPEPEVSVVCRTDDDDFLLLASDGLWDVMANQEATNLCIRCIKRAREKGASRNAAVRIAASVLTKAAIDRGSKDNVTVVIVDLRNDRPGAPQAACPGSGGSVPVDCPCAEAAAAEDKGGCTATPPPPHRTVGCC</sequence>
<keyword evidence="4" id="KW-0479">Metal-binding</keyword>
<dbReference type="ExpressionAtlas" id="A0A2K3DZX3">
    <property type="expression patterns" value="baseline"/>
</dbReference>
<name>A0A2K3DZX3_CHLRE</name>
<dbReference type="Gramene" id="PNW86071">
    <property type="protein sequence ID" value="PNW86071"/>
    <property type="gene ID" value="CHLRE_03g211073v5"/>
</dbReference>
<keyword evidence="13" id="KW-1185">Reference proteome</keyword>
<evidence type="ECO:0000259" key="11">
    <source>
        <dbReference type="PROSITE" id="PS51746"/>
    </source>
</evidence>
<dbReference type="Pfam" id="PF00481">
    <property type="entry name" value="PP2C"/>
    <property type="match status" value="1"/>
</dbReference>
<evidence type="ECO:0000256" key="2">
    <source>
        <dbReference type="ARBA" id="ARBA00001946"/>
    </source>
</evidence>
<organism evidence="12 13">
    <name type="scientific">Chlamydomonas reinhardtii</name>
    <name type="common">Chlamydomonas smithii</name>
    <dbReference type="NCBI Taxonomy" id="3055"/>
    <lineage>
        <taxon>Eukaryota</taxon>
        <taxon>Viridiplantae</taxon>
        <taxon>Chlorophyta</taxon>
        <taxon>core chlorophytes</taxon>
        <taxon>Chlorophyceae</taxon>
        <taxon>CS clade</taxon>
        <taxon>Chlamydomonadales</taxon>
        <taxon>Chlamydomonadaceae</taxon>
        <taxon>Chlamydomonas</taxon>
    </lineage>
</organism>
<dbReference type="InterPro" id="IPR015655">
    <property type="entry name" value="PP2C"/>
</dbReference>